<evidence type="ECO:0000313" key="2">
    <source>
        <dbReference type="Proteomes" id="UP000799538"/>
    </source>
</evidence>
<dbReference type="OrthoDB" id="4510061at2759"/>
<sequence>MADGLNHVRAMRVAEIIQDFRTLQTYLAGVRPQIPRQEANLEGYLVIRQCLSEAVSLVNQPYSSTTSNPRGDVEREKAQLRQIIMDASLRRFKAQKIYMRVVACRKWISARQSILKGGQPKPEHARALAQISQTYRNEIAAITDARVEYTLRAADTAQGKWLVEDPSLAVILQMLRPGTR</sequence>
<dbReference type="AlphaFoldDB" id="A0A6A6GEB8"/>
<reference evidence="2" key="1">
    <citation type="journal article" date="2020" name="Stud. Mycol.">
        <title>101 Dothideomycetes genomes: A test case for predicting lifestyles and emergence of pathogens.</title>
        <authorList>
            <person name="Haridas S."/>
            <person name="Albert R."/>
            <person name="Binder M."/>
            <person name="Bloem J."/>
            <person name="LaButti K."/>
            <person name="Salamov A."/>
            <person name="Andreopoulos B."/>
            <person name="Baker S."/>
            <person name="Barry K."/>
            <person name="Bills G."/>
            <person name="Bluhm B."/>
            <person name="Cannon C."/>
            <person name="Castanera R."/>
            <person name="Culley D."/>
            <person name="Daum C."/>
            <person name="Ezra D."/>
            <person name="Gonzalez J."/>
            <person name="Henrissat B."/>
            <person name="Kuo A."/>
            <person name="Liang C."/>
            <person name="Lipzen A."/>
            <person name="Lutzoni F."/>
            <person name="Magnuson J."/>
            <person name="Mondo S."/>
            <person name="Nolan M."/>
            <person name="Ohm R."/>
            <person name="Pangilinan J."/>
            <person name="Park H.-J."/>
            <person name="Ramirez L."/>
            <person name="Alfaro M."/>
            <person name="Sun H."/>
            <person name="Tritt A."/>
            <person name="Yoshinaga Y."/>
            <person name="Zwiers L.-H."/>
            <person name="Turgeon B."/>
            <person name="Goodwin S."/>
            <person name="Spatafora J."/>
            <person name="Crous P."/>
            <person name="Grigoriev I."/>
        </authorList>
    </citation>
    <scope>NUCLEOTIDE SEQUENCE [LARGE SCALE GENOMIC DNA]</scope>
    <source>
        <strain evidence="2">CECT 20119</strain>
    </source>
</reference>
<dbReference type="Proteomes" id="UP000799538">
    <property type="component" value="Unassembled WGS sequence"/>
</dbReference>
<gene>
    <name evidence="1" type="ORF">BDZ85DRAFT_280677</name>
</gene>
<proteinExistence type="predicted"/>
<accession>A0A6A6GEB8</accession>
<protein>
    <submittedName>
        <fullName evidence="1">Uncharacterized protein</fullName>
    </submittedName>
</protein>
<dbReference type="EMBL" id="ML992505">
    <property type="protein sequence ID" value="KAF2224062.1"/>
    <property type="molecule type" value="Genomic_DNA"/>
</dbReference>
<evidence type="ECO:0000313" key="1">
    <source>
        <dbReference type="EMBL" id="KAF2224062.1"/>
    </source>
</evidence>
<keyword evidence="2" id="KW-1185">Reference proteome</keyword>
<organism evidence="1 2">
    <name type="scientific">Elsinoe ampelina</name>
    <dbReference type="NCBI Taxonomy" id="302913"/>
    <lineage>
        <taxon>Eukaryota</taxon>
        <taxon>Fungi</taxon>
        <taxon>Dikarya</taxon>
        <taxon>Ascomycota</taxon>
        <taxon>Pezizomycotina</taxon>
        <taxon>Dothideomycetes</taxon>
        <taxon>Dothideomycetidae</taxon>
        <taxon>Myriangiales</taxon>
        <taxon>Elsinoaceae</taxon>
        <taxon>Elsinoe</taxon>
    </lineage>
</organism>
<name>A0A6A6GEB8_9PEZI</name>